<name>Q9BZK4_HUMAN</name>
<reference evidence="2" key="2">
    <citation type="journal article" date="2001" name="Science">
        <title>The sequence of the human genome.</title>
        <authorList>
            <person name="Venter J.C."/>
            <person name="Adams M.D."/>
            <person name="Myers E.W."/>
            <person name="Li P.W."/>
            <person name="Mural R.J."/>
            <person name="Sutton G.G."/>
            <person name="Smith H.O."/>
            <person name="Yandell M."/>
            <person name="Evans C.A."/>
            <person name="Holt R.A."/>
            <person name="Gocayne J.D."/>
            <person name="Amanatides P."/>
            <person name="Ballew R.M."/>
            <person name="Huson D.H."/>
            <person name="Wortman J.R."/>
            <person name="Zhang Q."/>
            <person name="Kodira C.D."/>
            <person name="Zheng X.H."/>
            <person name="Chen L."/>
            <person name="Skupski M."/>
            <person name="Subramanian G."/>
            <person name="Thomas P.D."/>
            <person name="Zhang J."/>
            <person name="Gabor Miklos G.L."/>
            <person name="Nelson C."/>
            <person name="Broder S."/>
            <person name="Clark A.G."/>
            <person name="Nadeau J."/>
            <person name="McKusick V.A."/>
            <person name="Zinder N."/>
            <person name="Levine A.J."/>
            <person name="Roberts R.J."/>
            <person name="Simon M."/>
            <person name="Slayman C."/>
            <person name="Hunkapiller M."/>
            <person name="Bolanos R."/>
            <person name="Delcher A."/>
            <person name="Dew I."/>
            <person name="Fasulo D."/>
            <person name="Flanigan M."/>
            <person name="Florea L."/>
            <person name="Halpern A."/>
            <person name="Hannenhalli S."/>
            <person name="Kravitz S."/>
            <person name="Levy S."/>
            <person name="Mobarry C."/>
            <person name="Reinert K."/>
            <person name="Remington K."/>
            <person name="Abu-Threideh J."/>
            <person name="Beasley E."/>
            <person name="Biddick K."/>
            <person name="Bonazzi V."/>
            <person name="Brandon R."/>
            <person name="Cargill M."/>
            <person name="Chandramouliswaran I."/>
            <person name="Charlab R."/>
            <person name="Chaturvedi K."/>
            <person name="Deng Z."/>
            <person name="Di Francesco V."/>
            <person name="Dunn P."/>
            <person name="Eilbeck K."/>
            <person name="Evangelista C."/>
            <person name="Gabrielian A.E."/>
            <person name="Gan W."/>
            <person name="Ge W."/>
            <person name="Gong F."/>
            <person name="Gu Z."/>
            <person name="Guan P."/>
            <person name="Heiman T.J."/>
            <person name="Higgins M.E."/>
            <person name="Ji R.R."/>
            <person name="Ke Z."/>
            <person name="Ketchum K.A."/>
            <person name="Lai Z."/>
            <person name="Lei Y."/>
            <person name="Li Z."/>
            <person name="Li J."/>
            <person name="Liang Y."/>
            <person name="Lin X."/>
            <person name="Lu F."/>
            <person name="Merkulov G.V."/>
            <person name="Milshina N."/>
            <person name="Moore H.M."/>
            <person name="Naik A.K."/>
            <person name="Narayan V.A."/>
            <person name="Neelam B."/>
            <person name="Nusskern D."/>
            <person name="Rusch D.B."/>
            <person name="Salzberg S."/>
            <person name="Shao W."/>
            <person name="Shue B."/>
            <person name="Sun J."/>
            <person name="Wang Z."/>
            <person name="Wang A."/>
            <person name="Wang X."/>
            <person name="Wang J."/>
            <person name="Wei M."/>
            <person name="Wides R."/>
            <person name="Xiao C."/>
            <person name="Yan C."/>
            <person name="Yao A."/>
            <person name="Ye J."/>
            <person name="Zhan M."/>
            <person name="Zhang W."/>
            <person name="Zhang H."/>
            <person name="Zhao Q."/>
            <person name="Zheng L."/>
            <person name="Zhong F."/>
            <person name="Zhong W."/>
            <person name="Zhu S."/>
            <person name="Zhao S."/>
            <person name="Gilbert D."/>
            <person name="Baumhueter S."/>
            <person name="Spier G."/>
            <person name="Carter C."/>
            <person name="Cravchik A."/>
            <person name="Woodage T."/>
            <person name="Ali F."/>
            <person name="An H."/>
            <person name="Awe A."/>
            <person name="Baldwin D."/>
            <person name="Baden H."/>
            <person name="Barnstead M."/>
            <person name="Barrow I."/>
            <person name="Beeson K."/>
            <person name="Busam D."/>
            <person name="Carver A."/>
            <person name="Center A."/>
            <person name="Cheng M.L."/>
            <person name="Curry L."/>
            <person name="Danaher S."/>
            <person name="Davenport L."/>
            <person name="Desilets R."/>
            <person name="Dietz S."/>
            <person name="Dodson K."/>
            <person name="Doup L."/>
            <person name="Ferriera S."/>
            <person name="Garg N."/>
            <person name="Gluecksmann A."/>
            <person name="Hart B."/>
            <person name="Haynes J."/>
            <person name="Haynes C."/>
            <person name="Heiner C."/>
            <person name="Hladun S."/>
            <person name="Hostin D."/>
            <person name="Houck J."/>
            <person name="Howland T."/>
            <person name="Ibegwam C."/>
            <person name="Johnson J."/>
            <person name="Kalush F."/>
            <person name="Kline L."/>
            <person name="Koduru S."/>
            <person name="Love A."/>
            <person name="Mann F."/>
            <person name="May D."/>
            <person name="McCawley S."/>
            <person name="McIntosh T."/>
            <person name="McMullen I."/>
            <person name="Moy M."/>
            <person name="Moy L."/>
            <person name="Murphy B."/>
            <person name="Nelson K."/>
            <person name="Pfannkoch C."/>
            <person name="Pratts E."/>
            <person name="Puri V."/>
            <person name="Qureshi H."/>
            <person name="Reardon M."/>
            <person name="Rodriguez R."/>
            <person name="Rogers Y.H."/>
            <person name="Romblad D."/>
            <person name="Ruhfel B."/>
            <person name="Scott R."/>
            <person name="Sitter C."/>
            <person name="Smallwood M."/>
            <person name="Stewart E."/>
            <person name="Strong R."/>
            <person name="Suh E."/>
            <person name="Thomas R."/>
            <person name="Tint N.N."/>
            <person name="Tse S."/>
            <person name="Vech C."/>
            <person name="Wang G."/>
            <person name="Wetter J."/>
            <person name="Williams S."/>
            <person name="Williams M."/>
            <person name="Windsor S."/>
            <person name="Winn-Deen E."/>
            <person name="Wolfe K."/>
            <person name="Zaveri J."/>
            <person name="Zaveri K."/>
            <person name="Abril J.F."/>
            <person name="Guigo R."/>
            <person name="Campbell M.J."/>
            <person name="Sjolander K.V."/>
            <person name="Karlak B."/>
            <person name="Kejariwal A."/>
            <person name="Mi H."/>
            <person name="Lazareva B."/>
            <person name="Hatton T."/>
            <person name="Narechania A."/>
            <person name="Diemer K."/>
            <person name="Muruganujan A."/>
            <person name="Guo N."/>
            <person name="Sato S."/>
            <person name="Bafna V."/>
            <person name="Istrail S."/>
            <person name="Lippert R."/>
            <person name="Schwartz R."/>
            <person name="Walenz B."/>
            <person name="Yooseph S."/>
            <person name="Allen D."/>
            <person name="Basu A."/>
            <person name="Baxendale J."/>
            <person name="Blick L."/>
            <person name="Caminha M."/>
            <person name="Carnes-Stine J."/>
            <person name="Caulk P."/>
            <person name="Chiang Y.H."/>
            <person name="Coyne M."/>
            <person name="Dahlke C."/>
            <person name="Mays A."/>
            <person name="Dombroski M."/>
            <person name="Donnelly M."/>
            <person name="Ely D."/>
            <person name="Esparham S."/>
            <person name="Fosler C."/>
            <person name="Gire H."/>
            <person name="Glanowski S."/>
            <person name="Glasser K."/>
            <person name="Glodek A."/>
            <person name="Gorokhov M."/>
            <person name="Graham K."/>
            <person name="Gropman B."/>
            <person name="Harris M."/>
            <person name="Heil J."/>
            <person name="Henderson S."/>
            <person name="Hoover J."/>
            <person name="Jennings D."/>
            <person name="Jordan C."/>
            <person name="Jordan J."/>
            <person name="Kasha J."/>
            <person name="Kagan L."/>
            <person name="Kraft C."/>
            <person name="Levitsky A."/>
            <person name="Lewis M."/>
            <person name="Liu X."/>
            <person name="Lopez J."/>
            <person name="Ma D."/>
            <person name="Majoros W."/>
            <person name="McDaniel J."/>
            <person name="Murphy S."/>
            <person name="Newman M."/>
            <person name="Nguyen T."/>
            <person name="Nguyen N."/>
            <person name="Nodell M."/>
            <person name="Pan S."/>
            <person name="Peck J."/>
            <person name="Peterson M."/>
            <person name="Rowe W."/>
            <person name="Sanders R."/>
            <person name="Scott J."/>
            <person name="Simpson M."/>
            <person name="Smith T."/>
            <person name="Sprague A."/>
            <person name="Stockwell T."/>
            <person name="Turner R."/>
            <person name="Venter E."/>
            <person name="Wang M."/>
            <person name="Wen M."/>
            <person name="Wu D."/>
            <person name="Wu M."/>
            <person name="Xia A."/>
            <person name="Zandieh A."/>
            <person name="Zhu X."/>
        </authorList>
    </citation>
    <scope>NUCLEOTIDE SEQUENCE</scope>
</reference>
<reference evidence="2" key="3">
    <citation type="submission" date="2005-09" db="EMBL/GenBank/DDBJ databases">
        <authorList>
            <person name="Mural R.J."/>
            <person name="Istrail S."/>
            <person name="Sutton G."/>
            <person name="Florea L."/>
            <person name="Halpern A.L."/>
            <person name="Mobarry C.M."/>
            <person name="Lippert R."/>
            <person name="Walenz B."/>
            <person name="Shatkay H."/>
            <person name="Dew I."/>
            <person name="Miller J.R."/>
            <person name="Flanigan M.J."/>
            <person name="Edwards N.J."/>
            <person name="Bolanos R."/>
            <person name="Fasulo D."/>
            <person name="Halldorsson B.V."/>
            <person name="Hannenhalli S."/>
            <person name="Turner R."/>
            <person name="Yooseph S."/>
            <person name="Lu F."/>
            <person name="Nusskern D.R."/>
            <person name="Shue B.C."/>
            <person name="Zheng X.H."/>
            <person name="Zhong F."/>
            <person name="Delcher A.L."/>
            <person name="Huson D.H."/>
            <person name="Kravitz S.A."/>
            <person name="Mouchard L."/>
            <person name="Reinert K."/>
            <person name="Remington K.A."/>
            <person name="Clark A.G."/>
            <person name="Waterman M.S."/>
            <person name="Eichler E.E."/>
            <person name="Adams M.D."/>
            <person name="Hunkapiller M.W."/>
            <person name="Myers E.W."/>
            <person name="Venter J.C."/>
        </authorList>
    </citation>
    <scope>NUCLEOTIDE SEQUENCE</scope>
</reference>
<evidence type="ECO:0000313" key="2">
    <source>
        <dbReference type="EMBL" id="EAW78126.1"/>
    </source>
</evidence>
<protein>
    <submittedName>
        <fullName evidence="2">HCG2020981</fullName>
    </submittedName>
    <submittedName>
        <fullName evidence="1">Ovarian cancer-related protein 2</fullName>
    </submittedName>
</protein>
<evidence type="ECO:0000313" key="1">
    <source>
        <dbReference type="EMBL" id="AAK06570.1"/>
    </source>
</evidence>
<reference evidence="1" key="1">
    <citation type="submission" date="2000-10" db="EMBL/GenBank/DDBJ databases">
        <authorList>
            <person name="Yue W."/>
            <person name="Li C."/>
            <person name="Sun L."/>
        </authorList>
    </citation>
    <scope>NUCLEOTIDE SEQUENCE</scope>
    <source>
        <tissue evidence="1">Cancerous ovary</tissue>
    </source>
</reference>
<gene>
    <name evidence="1" type="primary">OCR2</name>
    <name evidence="2" type="ORF">hCG_2020981</name>
</gene>
<accession>Q9BZK4</accession>
<dbReference type="EMBL" id="AF315716">
    <property type="protein sequence ID" value="AAK06570.1"/>
    <property type="molecule type" value="mRNA"/>
</dbReference>
<organism evidence="1">
    <name type="scientific">Homo sapiens</name>
    <name type="common">Human</name>
    <dbReference type="NCBI Taxonomy" id="9606"/>
    <lineage>
        <taxon>Eukaryota</taxon>
        <taxon>Metazoa</taxon>
        <taxon>Chordata</taxon>
        <taxon>Craniata</taxon>
        <taxon>Vertebrata</taxon>
        <taxon>Euteleostomi</taxon>
        <taxon>Mammalia</taxon>
        <taxon>Eutheria</taxon>
        <taxon>Euarchontoglires</taxon>
        <taxon>Primates</taxon>
        <taxon>Haplorrhini</taxon>
        <taxon>Catarrhini</taxon>
        <taxon>Hominidae</taxon>
        <taxon>Homo</taxon>
    </lineage>
</organism>
<sequence>MGTLMSSCTESYSGHTCRSWEIWGCRRNVITSSHLALSINICSSLPSGSRGAG</sequence>
<dbReference type="AlphaFoldDB" id="Q9BZK4"/>
<proteinExistence type="evidence at transcript level"/>
<dbReference type="EMBL" id="CH471052">
    <property type="protein sequence ID" value="EAW78126.1"/>
    <property type="molecule type" value="Genomic_DNA"/>
</dbReference>